<name>A0A1X7AKF9_9GAMM</name>
<dbReference type="RefSeq" id="WP_087109962.1">
    <property type="nucleotide sequence ID" value="NZ_CBCSCN010000003.1"/>
</dbReference>
<dbReference type="InterPro" id="IPR014347">
    <property type="entry name" value="Tautomerase/MIF_sf"/>
</dbReference>
<dbReference type="InterPro" id="IPR015017">
    <property type="entry name" value="DUF1904"/>
</dbReference>
<dbReference type="Proteomes" id="UP000196573">
    <property type="component" value="Unassembled WGS sequence"/>
</dbReference>
<organism evidence="1 2">
    <name type="scientific">Parendozoicomonas haliclonae</name>
    <dbReference type="NCBI Taxonomy" id="1960125"/>
    <lineage>
        <taxon>Bacteria</taxon>
        <taxon>Pseudomonadati</taxon>
        <taxon>Pseudomonadota</taxon>
        <taxon>Gammaproteobacteria</taxon>
        <taxon>Oceanospirillales</taxon>
        <taxon>Endozoicomonadaceae</taxon>
        <taxon>Parendozoicomonas</taxon>
    </lineage>
</organism>
<protein>
    <recommendedName>
        <fullName evidence="3">Tautomerase enzyme</fullName>
    </recommendedName>
</protein>
<dbReference type="OrthoDB" id="5587545at2"/>
<evidence type="ECO:0000313" key="1">
    <source>
        <dbReference type="EMBL" id="SMA47041.1"/>
    </source>
</evidence>
<proteinExistence type="predicted"/>
<accession>A0A1X7AKF9</accession>
<dbReference type="AlphaFoldDB" id="A0A1X7AKF9"/>
<evidence type="ECO:0000313" key="2">
    <source>
        <dbReference type="Proteomes" id="UP000196573"/>
    </source>
</evidence>
<gene>
    <name evidence="1" type="ORF">EHSB41UT_02290</name>
</gene>
<dbReference type="Gene3D" id="3.30.429.10">
    <property type="entry name" value="Macrophage Migration Inhibitory Factor"/>
    <property type="match status" value="1"/>
</dbReference>
<evidence type="ECO:0008006" key="3">
    <source>
        <dbReference type="Google" id="ProtNLM"/>
    </source>
</evidence>
<dbReference type="EMBL" id="FWPT01000005">
    <property type="protein sequence ID" value="SMA47041.1"/>
    <property type="molecule type" value="Genomic_DNA"/>
</dbReference>
<dbReference type="SUPFAM" id="SSF55331">
    <property type="entry name" value="Tautomerase/MIF"/>
    <property type="match status" value="1"/>
</dbReference>
<reference evidence="1 2" key="1">
    <citation type="submission" date="2017-03" db="EMBL/GenBank/DDBJ databases">
        <authorList>
            <person name="Afonso C.L."/>
            <person name="Miller P.J."/>
            <person name="Scott M.A."/>
            <person name="Spackman E."/>
            <person name="Goraichik I."/>
            <person name="Dimitrov K.M."/>
            <person name="Suarez D.L."/>
            <person name="Swayne D.E."/>
        </authorList>
    </citation>
    <scope>NUCLEOTIDE SEQUENCE [LARGE SCALE GENOMIC DNA]</scope>
    <source>
        <strain evidence="1">SB41UT1</strain>
    </source>
</reference>
<dbReference type="Pfam" id="PF08921">
    <property type="entry name" value="DUF1904"/>
    <property type="match status" value="1"/>
</dbReference>
<sequence length="111" mass="12813">MPHFRFRAIAPEYVQQLSQPLVDELHTLMESPEGDFTIEHIPASFFFAGQPSDAYPFVEVLYFDRGQAVQDEIARVITRLVREANGQPEQDVAVIFTHLQPVNYYDNGEHY</sequence>
<keyword evidence="2" id="KW-1185">Reference proteome</keyword>